<feature type="non-terminal residue" evidence="1">
    <location>
        <position position="1"/>
    </location>
</feature>
<reference evidence="1 2" key="1">
    <citation type="journal article" date="2019" name="Sci. Rep.">
        <title>Orb-weaving spider Araneus ventricosus genome elucidates the spidroin gene catalogue.</title>
        <authorList>
            <person name="Kono N."/>
            <person name="Nakamura H."/>
            <person name="Ohtoshi R."/>
            <person name="Moran D.A.P."/>
            <person name="Shinohara A."/>
            <person name="Yoshida Y."/>
            <person name="Fujiwara M."/>
            <person name="Mori M."/>
            <person name="Tomita M."/>
            <person name="Arakawa K."/>
        </authorList>
    </citation>
    <scope>NUCLEOTIDE SEQUENCE [LARGE SCALE GENOMIC DNA]</scope>
</reference>
<dbReference type="AlphaFoldDB" id="A0A4Y2AV08"/>
<keyword evidence="2" id="KW-1185">Reference proteome</keyword>
<name>A0A4Y2AV08_ARAVE</name>
<protein>
    <submittedName>
        <fullName evidence="1">Uncharacterized protein</fullName>
    </submittedName>
</protein>
<accession>A0A4Y2AV08</accession>
<proteinExistence type="predicted"/>
<organism evidence="1 2">
    <name type="scientific">Araneus ventricosus</name>
    <name type="common">Orbweaver spider</name>
    <name type="synonym">Epeira ventricosa</name>
    <dbReference type="NCBI Taxonomy" id="182803"/>
    <lineage>
        <taxon>Eukaryota</taxon>
        <taxon>Metazoa</taxon>
        <taxon>Ecdysozoa</taxon>
        <taxon>Arthropoda</taxon>
        <taxon>Chelicerata</taxon>
        <taxon>Arachnida</taxon>
        <taxon>Araneae</taxon>
        <taxon>Araneomorphae</taxon>
        <taxon>Entelegynae</taxon>
        <taxon>Araneoidea</taxon>
        <taxon>Araneidae</taxon>
        <taxon>Araneus</taxon>
    </lineage>
</organism>
<dbReference type="EMBL" id="BGPR01081666">
    <property type="protein sequence ID" value="GBL83902.1"/>
    <property type="molecule type" value="Genomic_DNA"/>
</dbReference>
<sequence>VTNSQSTHGSGSNIIGNDCVLIVKPKEVDNEKFPENKEIIARVIERGNNTTKVRGITKINGRGIKIATVDGG</sequence>
<dbReference type="Proteomes" id="UP000499080">
    <property type="component" value="Unassembled WGS sequence"/>
</dbReference>
<comment type="caution">
    <text evidence="1">The sequence shown here is derived from an EMBL/GenBank/DDBJ whole genome shotgun (WGS) entry which is preliminary data.</text>
</comment>
<gene>
    <name evidence="1" type="ORF">AVEN_263600_1</name>
</gene>
<evidence type="ECO:0000313" key="2">
    <source>
        <dbReference type="Proteomes" id="UP000499080"/>
    </source>
</evidence>
<evidence type="ECO:0000313" key="1">
    <source>
        <dbReference type="EMBL" id="GBL83902.1"/>
    </source>
</evidence>